<name>A0ABP7L7E9_9GAMM</name>
<reference evidence="2" key="1">
    <citation type="journal article" date="2019" name="Int. J. Syst. Evol. Microbiol.">
        <title>The Global Catalogue of Microorganisms (GCM) 10K type strain sequencing project: providing services to taxonomists for standard genome sequencing and annotation.</title>
        <authorList>
            <consortium name="The Broad Institute Genomics Platform"/>
            <consortium name="The Broad Institute Genome Sequencing Center for Infectious Disease"/>
            <person name="Wu L."/>
            <person name="Ma J."/>
        </authorList>
    </citation>
    <scope>NUCLEOTIDE SEQUENCE [LARGE SCALE GENOMIC DNA]</scope>
    <source>
        <strain evidence="2">JCM 17201</strain>
    </source>
</reference>
<sequence>MRINISKIHEFFKLEVKNPGDSSKKIKIIKNFFSGEHIPEEYVYFISQVSEAEILVQSKSYIRIWGAEGCIEMNESYHIQKYIPDAIAIGDDEGGQVIFYATGGNGYGLYKVGFGNLDIEDATFISNSLYDLLMKGNGADNLIS</sequence>
<proteinExistence type="predicted"/>
<dbReference type="SUPFAM" id="SSF160631">
    <property type="entry name" value="SMI1/KNR4-like"/>
    <property type="match status" value="1"/>
</dbReference>
<evidence type="ECO:0000313" key="1">
    <source>
        <dbReference type="EMBL" id="GAA3894379.1"/>
    </source>
</evidence>
<dbReference type="Proteomes" id="UP001499994">
    <property type="component" value="Unassembled WGS sequence"/>
</dbReference>
<evidence type="ECO:0000313" key="2">
    <source>
        <dbReference type="Proteomes" id="UP001499994"/>
    </source>
</evidence>
<gene>
    <name evidence="1" type="ORF">GCM10022405_19870</name>
</gene>
<protein>
    <submittedName>
        <fullName evidence="1">SMI1/KNR4 family protein</fullName>
    </submittedName>
</protein>
<comment type="caution">
    <text evidence="1">The sequence shown here is derived from an EMBL/GenBank/DDBJ whole genome shotgun (WGS) entry which is preliminary data.</text>
</comment>
<keyword evidence="2" id="KW-1185">Reference proteome</keyword>
<dbReference type="EMBL" id="BAABDG010000002">
    <property type="protein sequence ID" value="GAA3894379.1"/>
    <property type="molecule type" value="Genomic_DNA"/>
</dbReference>
<dbReference type="Gene3D" id="3.40.1580.10">
    <property type="entry name" value="SMI1/KNR4-like"/>
    <property type="match status" value="1"/>
</dbReference>
<accession>A0ABP7L7E9</accession>
<dbReference type="InterPro" id="IPR037883">
    <property type="entry name" value="Knr4/Smi1-like_sf"/>
</dbReference>
<organism evidence="1 2">
    <name type="scientific">Gibbsiella dentisursi</name>
    <dbReference type="NCBI Taxonomy" id="796890"/>
    <lineage>
        <taxon>Bacteria</taxon>
        <taxon>Pseudomonadati</taxon>
        <taxon>Pseudomonadota</taxon>
        <taxon>Gammaproteobacteria</taxon>
        <taxon>Enterobacterales</taxon>
        <taxon>Yersiniaceae</taxon>
        <taxon>Gibbsiella</taxon>
    </lineage>
</organism>
<dbReference type="RefSeq" id="WP_346080620.1">
    <property type="nucleotide sequence ID" value="NZ_BAABDG010000002.1"/>
</dbReference>